<comment type="caution">
    <text evidence="1">The sequence shown here is derived from an EMBL/GenBank/DDBJ whole genome shotgun (WGS) entry which is preliminary data.</text>
</comment>
<sequence>MGMVLWYAVAVGTETQAGDQENVQRSHCAMLLTMICMRMSFGYAAAGSSVCFILKPPAHDLLLLNGTADWSLSFALVLFLAQGLAGLSGRVCDECFAWDRGGCFARGLLMVFTKVYGLGLTALVRVVRELLILVHCRMLCCLCYGENCPRCCGCVEFVRGMVGEPEIPAHGRDVACAMVMVCRDGGSDA</sequence>
<dbReference type="Proteomes" id="UP001279734">
    <property type="component" value="Unassembled WGS sequence"/>
</dbReference>
<evidence type="ECO:0000313" key="2">
    <source>
        <dbReference type="Proteomes" id="UP001279734"/>
    </source>
</evidence>
<gene>
    <name evidence="1" type="ORF">Nepgr_014802</name>
</gene>
<proteinExistence type="predicted"/>
<organism evidence="1 2">
    <name type="scientific">Nepenthes gracilis</name>
    <name type="common">Slender pitcher plant</name>
    <dbReference type="NCBI Taxonomy" id="150966"/>
    <lineage>
        <taxon>Eukaryota</taxon>
        <taxon>Viridiplantae</taxon>
        <taxon>Streptophyta</taxon>
        <taxon>Embryophyta</taxon>
        <taxon>Tracheophyta</taxon>
        <taxon>Spermatophyta</taxon>
        <taxon>Magnoliopsida</taxon>
        <taxon>eudicotyledons</taxon>
        <taxon>Gunneridae</taxon>
        <taxon>Pentapetalae</taxon>
        <taxon>Caryophyllales</taxon>
        <taxon>Nepenthaceae</taxon>
        <taxon>Nepenthes</taxon>
    </lineage>
</organism>
<protein>
    <submittedName>
        <fullName evidence="1">Uncharacterized protein</fullName>
    </submittedName>
</protein>
<evidence type="ECO:0000313" key="1">
    <source>
        <dbReference type="EMBL" id="GMH12961.1"/>
    </source>
</evidence>
<keyword evidence="2" id="KW-1185">Reference proteome</keyword>
<accession>A0AAD3XQP8</accession>
<dbReference type="EMBL" id="BSYO01000012">
    <property type="protein sequence ID" value="GMH12961.1"/>
    <property type="molecule type" value="Genomic_DNA"/>
</dbReference>
<reference evidence="1" key="1">
    <citation type="submission" date="2023-05" db="EMBL/GenBank/DDBJ databases">
        <title>Nepenthes gracilis genome sequencing.</title>
        <authorList>
            <person name="Fukushima K."/>
        </authorList>
    </citation>
    <scope>NUCLEOTIDE SEQUENCE</scope>
    <source>
        <strain evidence="1">SING2019-196</strain>
    </source>
</reference>
<dbReference type="AlphaFoldDB" id="A0AAD3XQP8"/>
<name>A0AAD3XQP8_NEPGR</name>